<evidence type="ECO:0000313" key="2">
    <source>
        <dbReference type="Proteomes" id="UP000310597"/>
    </source>
</evidence>
<organism evidence="1 2">
    <name type="scientific">Rhodobacter capsulatus</name>
    <name type="common">Rhodopseudomonas capsulata</name>
    <dbReference type="NCBI Taxonomy" id="1061"/>
    <lineage>
        <taxon>Bacteria</taxon>
        <taxon>Pseudomonadati</taxon>
        <taxon>Pseudomonadota</taxon>
        <taxon>Alphaproteobacteria</taxon>
        <taxon>Rhodobacterales</taxon>
        <taxon>Rhodobacter group</taxon>
        <taxon>Rhodobacter</taxon>
    </lineage>
</organism>
<dbReference type="SUPFAM" id="SSF52540">
    <property type="entry name" value="P-loop containing nucleoside triphosphate hydrolases"/>
    <property type="match status" value="1"/>
</dbReference>
<reference evidence="1 2" key="1">
    <citation type="submission" date="2019-04" db="EMBL/GenBank/DDBJ databases">
        <title>Draft Whole-Genome sequence of the purple photosynthetic bacterium Rhodobacter capsulatus SP108 with an indigenous class A beta-lactamase.</title>
        <authorList>
            <person name="Robertson S."/>
            <person name="Meyer T.E."/>
            <person name="Kyndt J.A."/>
        </authorList>
    </citation>
    <scope>NUCLEOTIDE SEQUENCE [LARGE SCALE GENOMIC DNA]</scope>
    <source>
        <strain evidence="1 2">SP108</strain>
    </source>
</reference>
<dbReference type="Proteomes" id="UP000310597">
    <property type="component" value="Unassembled WGS sequence"/>
</dbReference>
<dbReference type="EMBL" id="SWJZ01000038">
    <property type="protein sequence ID" value="TKD18427.1"/>
    <property type="molecule type" value="Genomic_DNA"/>
</dbReference>
<dbReference type="InterPro" id="IPR027417">
    <property type="entry name" value="P-loop_NTPase"/>
</dbReference>
<proteinExistence type="predicted"/>
<evidence type="ECO:0000313" key="1">
    <source>
        <dbReference type="EMBL" id="TKD18427.1"/>
    </source>
</evidence>
<dbReference type="RefSeq" id="WP_136906231.1">
    <property type="nucleotide sequence ID" value="NZ_SWJZ01000038.1"/>
</dbReference>
<accession>A0A4U1JT39</accession>
<sequence length="225" mass="24473">MNHAGTGTLWLHVGTHKTGTTSIQRALQRSTGPLRAAGIAVHSKSNAWSLANTFLRPEIRSTPRVSLGEPLPDLARLAAVPAEIAAMRGTAPDMIISSEEFCLLRTPLEAFALQSSLAAGFARIVPLIALRNPDDWRASRADQLRKTGNWDLQKALPDDHSTDGAWYYDTAAILAFWQGIGTPVVLDYDRICAEEGDILPAFARAIGQPGLFDGLDMRFNTRVRG</sequence>
<comment type="caution">
    <text evidence="1">The sequence shown here is derived from an EMBL/GenBank/DDBJ whole genome shotgun (WGS) entry which is preliminary data.</text>
</comment>
<dbReference type="OrthoDB" id="547419at2"/>
<name>A0A4U1JT39_RHOCA</name>
<evidence type="ECO:0008006" key="3">
    <source>
        <dbReference type="Google" id="ProtNLM"/>
    </source>
</evidence>
<gene>
    <name evidence="1" type="ORF">FBT96_10035</name>
</gene>
<protein>
    <recommendedName>
        <fullName evidence="3">Sulfotransferase family protein</fullName>
    </recommendedName>
</protein>
<dbReference type="AlphaFoldDB" id="A0A4U1JT39"/>